<dbReference type="InterPro" id="IPR003953">
    <property type="entry name" value="FAD-dep_OxRdtase_2_FAD-bd"/>
</dbReference>
<dbReference type="SUPFAM" id="SSF56425">
    <property type="entry name" value="Succinate dehydrogenase/fumarate reductase flavoprotein, catalytic domain"/>
    <property type="match status" value="1"/>
</dbReference>
<dbReference type="Gene3D" id="1.20.58.100">
    <property type="entry name" value="Fumarate reductase/succinate dehydrogenase flavoprotein-like, C-terminal domain"/>
    <property type="match status" value="1"/>
</dbReference>
<dbReference type="SUPFAM" id="SSF46977">
    <property type="entry name" value="Succinate dehydrogenase/fumarate reductase flavoprotein C-terminal domain"/>
    <property type="match status" value="1"/>
</dbReference>
<evidence type="ECO:0000259" key="6">
    <source>
        <dbReference type="Pfam" id="PF02910"/>
    </source>
</evidence>
<organism evidence="7">
    <name type="scientific">marine metagenome</name>
    <dbReference type="NCBI Taxonomy" id="408172"/>
    <lineage>
        <taxon>unclassified sequences</taxon>
        <taxon>metagenomes</taxon>
        <taxon>ecological metagenomes</taxon>
    </lineage>
</organism>
<keyword evidence="4" id="KW-0560">Oxidoreductase</keyword>
<dbReference type="SUPFAM" id="SSF51905">
    <property type="entry name" value="FAD/NAD(P)-binding domain"/>
    <property type="match status" value="1"/>
</dbReference>
<dbReference type="Pfam" id="PF00890">
    <property type="entry name" value="FAD_binding_2"/>
    <property type="match status" value="1"/>
</dbReference>
<dbReference type="Gene3D" id="3.90.700.10">
    <property type="entry name" value="Succinate dehydrogenase/fumarate reductase flavoprotein, catalytic domain"/>
    <property type="match status" value="1"/>
</dbReference>
<keyword evidence="3" id="KW-0274">FAD</keyword>
<name>A0A382GTX1_9ZZZZ</name>
<dbReference type="InterPro" id="IPR030664">
    <property type="entry name" value="SdhA/FrdA/AprA"/>
</dbReference>
<accession>A0A382GTX1</accession>
<evidence type="ECO:0000256" key="2">
    <source>
        <dbReference type="ARBA" id="ARBA00022630"/>
    </source>
</evidence>
<dbReference type="Pfam" id="PF02910">
    <property type="entry name" value="Succ_DH_flav_C"/>
    <property type="match status" value="1"/>
</dbReference>
<dbReference type="Gene3D" id="3.50.50.60">
    <property type="entry name" value="FAD/NAD(P)-binding domain"/>
    <property type="match status" value="1"/>
</dbReference>
<gene>
    <name evidence="7" type="ORF">METZ01_LOCUS231176</name>
</gene>
<comment type="cofactor">
    <cofactor evidence="1">
        <name>FAD</name>
        <dbReference type="ChEBI" id="CHEBI:57692"/>
    </cofactor>
</comment>
<evidence type="ECO:0000259" key="5">
    <source>
        <dbReference type="Pfam" id="PF00890"/>
    </source>
</evidence>
<dbReference type="InterPro" id="IPR036188">
    <property type="entry name" value="FAD/NAD-bd_sf"/>
</dbReference>
<evidence type="ECO:0008006" key="8">
    <source>
        <dbReference type="Google" id="ProtNLM"/>
    </source>
</evidence>
<dbReference type="GO" id="GO:0016491">
    <property type="term" value="F:oxidoreductase activity"/>
    <property type="evidence" value="ECO:0007669"/>
    <property type="project" value="UniProtKB-KW"/>
</dbReference>
<dbReference type="PANTHER" id="PTHR11632">
    <property type="entry name" value="SUCCINATE DEHYDROGENASE 2 FLAVOPROTEIN SUBUNIT"/>
    <property type="match status" value="1"/>
</dbReference>
<proteinExistence type="predicted"/>
<feature type="domain" description="Fumarate reductase/succinate dehydrogenase flavoprotein-like C-terminal" evidence="6">
    <location>
        <begin position="304"/>
        <end position="422"/>
    </location>
</feature>
<sequence>MSRLKENVLAAGLTLLDERRAISLLKDENGGVGGAVLLDNRSGEFTAVNAKATLMATGGGARMYTIAAPSLEKCGDGMALCYQAGCVLQDMEMYQFHPTGLVAGATIITGSVLEEGLRGAGGYLLNNLGERFMERYDPERMERSTRDMVSRAGYMEIQAGRGTPDGAVLLDVSHLGAEFVERTFPGMASRCAEVGFDLGRAPVKVSPTAHFHMGGVRIDLKCQSGLDGLFVAGEDSSGVHGANRLGGNGVAESTVFGTIAGDSMAEFVTDRSQPVMDEQQVEDAIAKATRPLGGTGGENIHAIREEVETLMWDKGGIVRSGPELEEALILLEDLARRAGEASVPAVTVYNMAWQEWLDVQSILTVAQLTCRSALARRESRGSHYRSDYPESDDSSWLCNVMVQQDSGPMPKVWQEDVAFTRLRP</sequence>
<reference evidence="7" key="1">
    <citation type="submission" date="2018-05" db="EMBL/GenBank/DDBJ databases">
        <authorList>
            <person name="Lanie J.A."/>
            <person name="Ng W.-L."/>
            <person name="Kazmierczak K.M."/>
            <person name="Andrzejewski T.M."/>
            <person name="Davidsen T.M."/>
            <person name="Wayne K.J."/>
            <person name="Tettelin H."/>
            <person name="Glass J.I."/>
            <person name="Rusch D."/>
            <person name="Podicherti R."/>
            <person name="Tsui H.-C.T."/>
            <person name="Winkler M.E."/>
        </authorList>
    </citation>
    <scope>NUCLEOTIDE SEQUENCE</scope>
</reference>
<feature type="domain" description="FAD-dependent oxidoreductase 2 FAD-binding" evidence="5">
    <location>
        <begin position="2"/>
        <end position="250"/>
    </location>
</feature>
<dbReference type="InterPro" id="IPR027477">
    <property type="entry name" value="Succ_DH/fumarate_Rdtase_cat_sf"/>
</dbReference>
<dbReference type="PANTHER" id="PTHR11632:SF51">
    <property type="entry name" value="SUCCINATE DEHYDROGENASE [UBIQUINONE] FLAVOPROTEIN SUBUNIT, MITOCHONDRIAL"/>
    <property type="match status" value="1"/>
</dbReference>
<evidence type="ECO:0000256" key="4">
    <source>
        <dbReference type="ARBA" id="ARBA00023002"/>
    </source>
</evidence>
<dbReference type="EMBL" id="UINC01057316">
    <property type="protein sequence ID" value="SVB78322.1"/>
    <property type="molecule type" value="Genomic_DNA"/>
</dbReference>
<evidence type="ECO:0000256" key="3">
    <source>
        <dbReference type="ARBA" id="ARBA00022827"/>
    </source>
</evidence>
<evidence type="ECO:0000313" key="7">
    <source>
        <dbReference type="EMBL" id="SVB78322.1"/>
    </source>
</evidence>
<evidence type="ECO:0000256" key="1">
    <source>
        <dbReference type="ARBA" id="ARBA00001974"/>
    </source>
</evidence>
<dbReference type="InterPro" id="IPR015939">
    <property type="entry name" value="Fum_Rdtase/Succ_DH_flav-like_C"/>
</dbReference>
<dbReference type="FunFam" id="3.90.700.10:FF:000005">
    <property type="entry name" value="Succinate dehydrogenase flavoprotein subunit"/>
    <property type="match status" value="1"/>
</dbReference>
<keyword evidence="2" id="KW-0285">Flavoprotein</keyword>
<dbReference type="AlphaFoldDB" id="A0A382GTX1"/>
<dbReference type="InterPro" id="IPR037099">
    <property type="entry name" value="Fum_R/Succ_DH_flav-like_C_sf"/>
</dbReference>
<protein>
    <recommendedName>
        <fullName evidence="8">FAD-dependent oxidoreductase 2 FAD binding domain-containing protein</fullName>
    </recommendedName>
</protein>